<feature type="compositionally biased region" description="Low complexity" evidence="1">
    <location>
        <begin position="178"/>
        <end position="187"/>
    </location>
</feature>
<evidence type="ECO:0000313" key="3">
    <source>
        <dbReference type="Proteomes" id="UP001165121"/>
    </source>
</evidence>
<feature type="compositionally biased region" description="Basic and acidic residues" evidence="1">
    <location>
        <begin position="224"/>
        <end position="234"/>
    </location>
</feature>
<organism evidence="2 3">
    <name type="scientific">Phytophthora fragariaefolia</name>
    <dbReference type="NCBI Taxonomy" id="1490495"/>
    <lineage>
        <taxon>Eukaryota</taxon>
        <taxon>Sar</taxon>
        <taxon>Stramenopiles</taxon>
        <taxon>Oomycota</taxon>
        <taxon>Peronosporomycetes</taxon>
        <taxon>Peronosporales</taxon>
        <taxon>Peronosporaceae</taxon>
        <taxon>Phytophthora</taxon>
    </lineage>
</organism>
<protein>
    <submittedName>
        <fullName evidence="2">Unnamed protein product</fullName>
    </submittedName>
</protein>
<feature type="compositionally biased region" description="Acidic residues" evidence="1">
    <location>
        <begin position="130"/>
        <end position="142"/>
    </location>
</feature>
<feature type="compositionally biased region" description="Polar residues" evidence="1">
    <location>
        <begin position="151"/>
        <end position="174"/>
    </location>
</feature>
<evidence type="ECO:0000313" key="2">
    <source>
        <dbReference type="EMBL" id="GMF49001.1"/>
    </source>
</evidence>
<feature type="compositionally biased region" description="Basic residues" evidence="1">
    <location>
        <begin position="1"/>
        <end position="13"/>
    </location>
</feature>
<proteinExistence type="predicted"/>
<dbReference type="AlphaFoldDB" id="A0A9W6XX20"/>
<comment type="caution">
    <text evidence="2">The sequence shown here is derived from an EMBL/GenBank/DDBJ whole genome shotgun (WGS) entry which is preliminary data.</text>
</comment>
<feature type="compositionally biased region" description="Basic and acidic residues" evidence="1">
    <location>
        <begin position="243"/>
        <end position="256"/>
    </location>
</feature>
<evidence type="ECO:0000256" key="1">
    <source>
        <dbReference type="SAM" id="MobiDB-lite"/>
    </source>
</evidence>
<feature type="compositionally biased region" description="Basic and acidic residues" evidence="1">
    <location>
        <begin position="188"/>
        <end position="197"/>
    </location>
</feature>
<keyword evidence="3" id="KW-1185">Reference proteome</keyword>
<sequence>MPKSTNKGKKAQRAVKATPKVSDPRTEKSLPKKTSTTETAPSAKPTRRSKASKRTEVRLPGPYVEPAASESDTDTPNPDLITGDEGFGPATATSRAPKPGEDPVASAKSAASDAPTPAEAPQGQSPPQEDGPDPVDYEESEPDQDREQGETTDPNSSPQLTEQQRVTHSGSPMTPKTAAAVARVEAQVQRESHRDTASTDMLEQPIITNAGIDEGVLPEQLQPDNRRHLSERTQQEASQAAGTKREREASTPRTREQLLALRYWTLNEYREHLRLSRRPGPGVS</sequence>
<dbReference type="EMBL" id="BSXT01002452">
    <property type="protein sequence ID" value="GMF49001.1"/>
    <property type="molecule type" value="Genomic_DNA"/>
</dbReference>
<dbReference type="Proteomes" id="UP001165121">
    <property type="component" value="Unassembled WGS sequence"/>
</dbReference>
<name>A0A9W6XX20_9STRA</name>
<reference evidence="2" key="1">
    <citation type="submission" date="2023-04" db="EMBL/GenBank/DDBJ databases">
        <title>Phytophthora fragariaefolia NBRC 109709.</title>
        <authorList>
            <person name="Ichikawa N."/>
            <person name="Sato H."/>
            <person name="Tonouchi N."/>
        </authorList>
    </citation>
    <scope>NUCLEOTIDE SEQUENCE</scope>
    <source>
        <strain evidence="2">NBRC 109709</strain>
    </source>
</reference>
<feature type="region of interest" description="Disordered" evidence="1">
    <location>
        <begin position="1"/>
        <end position="256"/>
    </location>
</feature>
<gene>
    <name evidence="2" type="ORF">Pfra01_001918400</name>
</gene>
<dbReference type="OrthoDB" id="142307at2759"/>
<accession>A0A9W6XX20</accession>